<feature type="compositionally biased region" description="Basic and acidic residues" evidence="1">
    <location>
        <begin position="155"/>
        <end position="168"/>
    </location>
</feature>
<dbReference type="OrthoDB" id="141915at2157"/>
<gene>
    <name evidence="2" type="ORF">SAMN04488589_1870</name>
</gene>
<name>A0A7Z7AX90_9EURY</name>
<comment type="caution">
    <text evidence="2">The sequence shown here is derived from an EMBL/GenBank/DDBJ whole genome shotgun (WGS) entry which is preliminary data.</text>
</comment>
<feature type="compositionally biased region" description="Polar residues" evidence="1">
    <location>
        <begin position="169"/>
        <end position="181"/>
    </location>
</feature>
<dbReference type="Proteomes" id="UP000199259">
    <property type="component" value="Unassembled WGS sequence"/>
</dbReference>
<dbReference type="AlphaFoldDB" id="A0A7Z7AX90"/>
<accession>A0A7Z7AX90</accession>
<reference evidence="2 3" key="1">
    <citation type="submission" date="2016-10" db="EMBL/GenBank/DDBJ databases">
        <authorList>
            <person name="Varghese N."/>
            <person name="Submissions S."/>
        </authorList>
    </citation>
    <scope>NUCLEOTIDE SEQUENCE [LARGE SCALE GENOMIC DNA]</scope>
    <source>
        <strain evidence="2 3">PL 12/M</strain>
    </source>
</reference>
<evidence type="ECO:0000256" key="1">
    <source>
        <dbReference type="SAM" id="MobiDB-lite"/>
    </source>
</evidence>
<sequence>MNGLKDPKELEKLDRQEIIRNLNDVYSSIEKLIQKTYLKKETDLNFQLRNIRTSVSQLLADIKNKDLDSFAGEKGTLEEFYRIEDALLAESAKMNDIFASTIKSDSIDIFSLDNMVGNFKKEFNDRIIVDKDILNEFRLKQMEASSAERVMLRDKNVPEKRESKKTEHGSISLTYGSSGNATKAEPTISRSPVNQKIPEIEQRDNVKEEIDTEILSKLYNYMNILENKYSNHQPEVSFDGDYIGEKKWKVEISDKYISGTVVRKIVLNVILFETYWKPFDDLRTIMEFVQKEANTVPAGQYKSLCLVNSKWNTDIQKWAEKYLHPRLVLYLYDLGSNKIIYNESVFNADKIKIWHNLDTYKTIESEIQSLMDREEPFNETEVTKITGLNVEGAKKFLALMVARNRIVDVGFGKSQYTKLKNK</sequence>
<evidence type="ECO:0000313" key="3">
    <source>
        <dbReference type="Proteomes" id="UP000199259"/>
    </source>
</evidence>
<dbReference type="RefSeq" id="WP_154717831.1">
    <property type="nucleotide sequence ID" value="NZ_FNCA01000005.1"/>
</dbReference>
<proteinExistence type="predicted"/>
<keyword evidence="3" id="KW-1185">Reference proteome</keyword>
<feature type="region of interest" description="Disordered" evidence="1">
    <location>
        <begin position="155"/>
        <end position="196"/>
    </location>
</feature>
<dbReference type="EMBL" id="FNCA01000005">
    <property type="protein sequence ID" value="SDF97058.1"/>
    <property type="molecule type" value="Genomic_DNA"/>
</dbReference>
<protein>
    <submittedName>
        <fullName evidence="2">Uncharacterized protein</fullName>
    </submittedName>
</protein>
<evidence type="ECO:0000313" key="2">
    <source>
        <dbReference type="EMBL" id="SDF97058.1"/>
    </source>
</evidence>
<organism evidence="2 3">
    <name type="scientific">Methanolobus vulcani</name>
    <dbReference type="NCBI Taxonomy" id="38026"/>
    <lineage>
        <taxon>Archaea</taxon>
        <taxon>Methanobacteriati</taxon>
        <taxon>Methanobacteriota</taxon>
        <taxon>Stenosarchaea group</taxon>
        <taxon>Methanomicrobia</taxon>
        <taxon>Methanosarcinales</taxon>
        <taxon>Methanosarcinaceae</taxon>
        <taxon>Methanolobus</taxon>
    </lineage>
</organism>